<evidence type="ECO:0000259" key="9">
    <source>
        <dbReference type="PROSITE" id="PS50217"/>
    </source>
</evidence>
<dbReference type="PROSITE" id="PS00036">
    <property type="entry name" value="BZIP_BASIC"/>
    <property type="match status" value="1"/>
</dbReference>
<evidence type="ECO:0000256" key="4">
    <source>
        <dbReference type="ARBA" id="ARBA00023125"/>
    </source>
</evidence>
<keyword evidence="11" id="KW-1185">Reference proteome</keyword>
<keyword evidence="4" id="KW-0238">DNA-binding</keyword>
<keyword evidence="7" id="KW-0175">Coiled coil</keyword>
<dbReference type="AlphaFoldDB" id="A0A1R1PYF2"/>
<accession>A0A1R1PYF2</accession>
<name>A0A1R1PYF2_ZANCU</name>
<keyword evidence="3" id="KW-0805">Transcription regulation</keyword>
<dbReference type="InterPro" id="IPR004827">
    <property type="entry name" value="bZIP"/>
</dbReference>
<feature type="compositionally biased region" description="Low complexity" evidence="8">
    <location>
        <begin position="336"/>
        <end position="355"/>
    </location>
</feature>
<dbReference type="PANTHER" id="PTHR47416">
    <property type="entry name" value="BASIC-LEUCINE ZIPPER TRANSCRIPTION FACTOR F-RELATED"/>
    <property type="match status" value="1"/>
</dbReference>
<feature type="region of interest" description="Disordered" evidence="8">
    <location>
        <begin position="185"/>
        <end position="238"/>
    </location>
</feature>
<keyword evidence="6" id="KW-0539">Nucleus</keyword>
<evidence type="ECO:0000256" key="2">
    <source>
        <dbReference type="ARBA" id="ARBA00007163"/>
    </source>
</evidence>
<feature type="compositionally biased region" description="Acidic residues" evidence="8">
    <location>
        <begin position="227"/>
        <end position="238"/>
    </location>
</feature>
<feature type="region of interest" description="Disordered" evidence="8">
    <location>
        <begin position="321"/>
        <end position="361"/>
    </location>
</feature>
<feature type="domain" description="BZIP" evidence="9">
    <location>
        <begin position="252"/>
        <end position="315"/>
    </location>
</feature>
<gene>
    <name evidence="10" type="ORF">AX774_g491</name>
</gene>
<evidence type="ECO:0000256" key="1">
    <source>
        <dbReference type="ARBA" id="ARBA00004123"/>
    </source>
</evidence>
<proteinExistence type="inferred from homology"/>
<comment type="caution">
    <text evidence="10">The sequence shown here is derived from an EMBL/GenBank/DDBJ whole genome shotgun (WGS) entry which is preliminary data.</text>
</comment>
<comment type="similarity">
    <text evidence="2">Belongs to the bZIP family.</text>
</comment>
<feature type="compositionally biased region" description="Polar residues" evidence="8">
    <location>
        <begin position="185"/>
        <end position="194"/>
    </location>
</feature>
<dbReference type="OrthoDB" id="5571888at2759"/>
<dbReference type="GO" id="GO:0005634">
    <property type="term" value="C:nucleus"/>
    <property type="evidence" value="ECO:0007669"/>
    <property type="project" value="UniProtKB-SubCell"/>
</dbReference>
<reference evidence="11" key="1">
    <citation type="submission" date="2017-01" db="EMBL/GenBank/DDBJ databases">
        <authorList>
            <person name="Wang Y."/>
            <person name="White M."/>
            <person name="Kvist S."/>
            <person name="Moncalvo J.-M."/>
        </authorList>
    </citation>
    <scope>NUCLEOTIDE SEQUENCE [LARGE SCALE GENOMIC DNA]</scope>
    <source>
        <strain evidence="11">COL-18-3</strain>
    </source>
</reference>
<feature type="coiled-coil region" evidence="7">
    <location>
        <begin position="277"/>
        <end position="318"/>
    </location>
</feature>
<organism evidence="10 11">
    <name type="scientific">Zancudomyces culisetae</name>
    <name type="common">Gut fungus</name>
    <name type="synonym">Smittium culisetae</name>
    <dbReference type="NCBI Taxonomy" id="1213189"/>
    <lineage>
        <taxon>Eukaryota</taxon>
        <taxon>Fungi</taxon>
        <taxon>Fungi incertae sedis</taxon>
        <taxon>Zoopagomycota</taxon>
        <taxon>Kickxellomycotina</taxon>
        <taxon>Harpellomycetes</taxon>
        <taxon>Harpellales</taxon>
        <taxon>Legeriomycetaceae</taxon>
        <taxon>Zancudomyces</taxon>
    </lineage>
</organism>
<evidence type="ECO:0000313" key="11">
    <source>
        <dbReference type="Proteomes" id="UP000188320"/>
    </source>
</evidence>
<evidence type="ECO:0000256" key="5">
    <source>
        <dbReference type="ARBA" id="ARBA00023163"/>
    </source>
</evidence>
<dbReference type="GO" id="GO:0003677">
    <property type="term" value="F:DNA binding"/>
    <property type="evidence" value="ECO:0007669"/>
    <property type="project" value="UniProtKB-KW"/>
</dbReference>
<dbReference type="InterPro" id="IPR046347">
    <property type="entry name" value="bZIP_sf"/>
</dbReference>
<dbReference type="PANTHER" id="PTHR47416:SF8">
    <property type="entry name" value="BASIC-LEUCINE ZIPPER TRANSCRIPTION FACTOR E-RELATED"/>
    <property type="match status" value="1"/>
</dbReference>
<protein>
    <recommendedName>
        <fullName evidence="9">BZIP domain-containing protein</fullName>
    </recommendedName>
</protein>
<sequence length="465" mass="52376">MSDFFKDCIDETQLDIGNPQSVEFYYNQGNLLGGEVFTGIQDLTFDDLNQDYTIDPKNLENGGNSLDFGNEPGYMNGLALNPGSFDQSQMDSHELLDSLASLVEEQSAFGDKKWLETTGKITIGQSAETSRVESDVAMSEGCAKASPLELQNLLFDTPGMDIEAASVNATPEAILESIETFLKNRNSTTEQQTNDVKKKERKQKKTKEPKESKETKKQKANKIKEEEHEEDMYGDFKNDEEDELSKLDLKNMSSKERRQIRNKISARNFRVRRKEYIQTLEERVRKFETENDRLKQELEHKDIENSVLKRELDELRQKLETVFPTKDEESTLVAELPPSTSSSGSPTTTLPSSPLQDPGSMPIFNPHKNLGKGSSSSNTWSTSGNCIIVRPALVEINAVEVEKSPIDLLLDMGFGKPIPPSPRTILHVYMFVTYLAECYISTCSFYSHRKPSYTAPNLQPLHANA</sequence>
<evidence type="ECO:0000313" key="10">
    <source>
        <dbReference type="EMBL" id="OMH85949.1"/>
    </source>
</evidence>
<evidence type="ECO:0000256" key="8">
    <source>
        <dbReference type="SAM" id="MobiDB-lite"/>
    </source>
</evidence>
<evidence type="ECO:0000256" key="3">
    <source>
        <dbReference type="ARBA" id="ARBA00023015"/>
    </source>
</evidence>
<dbReference type="SMART" id="SM00338">
    <property type="entry name" value="BRLZ"/>
    <property type="match status" value="1"/>
</dbReference>
<dbReference type="Pfam" id="PF00170">
    <property type="entry name" value="bZIP_1"/>
    <property type="match status" value="1"/>
</dbReference>
<dbReference type="Proteomes" id="UP000188320">
    <property type="component" value="Unassembled WGS sequence"/>
</dbReference>
<dbReference type="CDD" id="cd14810">
    <property type="entry name" value="bZIP_u1"/>
    <property type="match status" value="1"/>
</dbReference>
<dbReference type="EMBL" id="LSSK01000027">
    <property type="protein sequence ID" value="OMH85949.1"/>
    <property type="molecule type" value="Genomic_DNA"/>
</dbReference>
<evidence type="ECO:0000256" key="7">
    <source>
        <dbReference type="SAM" id="Coils"/>
    </source>
</evidence>
<comment type="subcellular location">
    <subcellularLocation>
        <location evidence="1">Nucleus</location>
    </subcellularLocation>
</comment>
<dbReference type="PROSITE" id="PS50217">
    <property type="entry name" value="BZIP"/>
    <property type="match status" value="1"/>
</dbReference>
<feature type="compositionally biased region" description="Basic and acidic residues" evidence="8">
    <location>
        <begin position="206"/>
        <end position="226"/>
    </location>
</feature>
<dbReference type="SUPFAM" id="SSF57959">
    <property type="entry name" value="Leucine zipper domain"/>
    <property type="match status" value="1"/>
</dbReference>
<keyword evidence="5" id="KW-0804">Transcription</keyword>
<dbReference type="Gene3D" id="1.20.5.170">
    <property type="match status" value="1"/>
</dbReference>
<evidence type="ECO:0000256" key="6">
    <source>
        <dbReference type="ARBA" id="ARBA00023242"/>
    </source>
</evidence>
<dbReference type="GO" id="GO:0003700">
    <property type="term" value="F:DNA-binding transcription factor activity"/>
    <property type="evidence" value="ECO:0007669"/>
    <property type="project" value="InterPro"/>
</dbReference>